<dbReference type="RefSeq" id="WP_306782606.1">
    <property type="nucleotide sequence ID" value="NZ_JAJCJQ010000001.1"/>
</dbReference>
<accession>A0AAW4UL11</accession>
<name>A0AAW4UL11_9FIRM</name>
<dbReference type="Proteomes" id="UP001197741">
    <property type="component" value="Unassembled WGS sequence"/>
</dbReference>
<reference evidence="1" key="1">
    <citation type="submission" date="2021-10" db="EMBL/GenBank/DDBJ databases">
        <title>Collection of gut derived symbiotic bacterial strains cultured from healthy donors.</title>
        <authorList>
            <person name="Lin H."/>
            <person name="Littmann E."/>
            <person name="Kohout C."/>
            <person name="Pamer E.G."/>
        </authorList>
    </citation>
    <scope>NUCLEOTIDE SEQUENCE</scope>
    <source>
        <strain evidence="1">DFI.7.28A</strain>
    </source>
</reference>
<dbReference type="AlphaFoldDB" id="A0AAW4UL11"/>
<sequence length="311" mass="36429">MDRFDDNEYKDLIKNLLHDTQYIERSNMGKLAGLRQYAEVLVRKILDIGSNYELMLGQVRRNSRNSAVSSRLESFGEELSNRLIEILNRIRPLGNKGSHTQRTEEFSKEEVESVENAILDLYALIFIKYFMDIQVNLYSSPEVLRLFSLLPPVIRYKTWKYLFEKDKNNIQVVDKLCLAIIKCYDKEMAFKWLEDNAETIKAIPYPDREEIDKYDSMHIVEVLPGTYVAKITLNFDEYDNMYDLLLSKINDPRTSVNESGKMYKSFEEAVKHYKNYKKGNITTNSSEEMSELCSLMDFVYLGRVGKSEIQN</sequence>
<evidence type="ECO:0000313" key="1">
    <source>
        <dbReference type="EMBL" id="MCB6959285.1"/>
    </source>
</evidence>
<gene>
    <name evidence="1" type="ORF">LIZ82_00035</name>
</gene>
<evidence type="ECO:0008006" key="3">
    <source>
        <dbReference type="Google" id="ProtNLM"/>
    </source>
</evidence>
<organism evidence="1 2">
    <name type="scientific">Agathobacter rectalis</name>
    <dbReference type="NCBI Taxonomy" id="39491"/>
    <lineage>
        <taxon>Bacteria</taxon>
        <taxon>Bacillati</taxon>
        <taxon>Bacillota</taxon>
        <taxon>Clostridia</taxon>
        <taxon>Lachnospirales</taxon>
        <taxon>Lachnospiraceae</taxon>
        <taxon>Agathobacter</taxon>
    </lineage>
</organism>
<proteinExistence type="predicted"/>
<comment type="caution">
    <text evidence="1">The sequence shown here is derived from an EMBL/GenBank/DDBJ whole genome shotgun (WGS) entry which is preliminary data.</text>
</comment>
<protein>
    <recommendedName>
        <fullName evidence="3">DUF4145 domain-containing protein</fullName>
    </recommendedName>
</protein>
<dbReference type="EMBL" id="JAJCJQ010000001">
    <property type="protein sequence ID" value="MCB6959285.1"/>
    <property type="molecule type" value="Genomic_DNA"/>
</dbReference>
<evidence type="ECO:0000313" key="2">
    <source>
        <dbReference type="Proteomes" id="UP001197741"/>
    </source>
</evidence>